<dbReference type="Gene3D" id="3.20.20.80">
    <property type="entry name" value="Glycosidases"/>
    <property type="match status" value="1"/>
</dbReference>
<dbReference type="AlphaFoldDB" id="A0A6A5JVW4"/>
<dbReference type="PANTHER" id="PTHR36183:SF2">
    <property type="entry name" value="BETA-GLUCURONIDASE C-TERMINAL DOMAIN-CONTAINING PROTEIN"/>
    <property type="match status" value="1"/>
</dbReference>
<evidence type="ECO:0000259" key="2">
    <source>
        <dbReference type="Pfam" id="PF16862"/>
    </source>
</evidence>
<organism evidence="3 4">
    <name type="scientific">Decorospora gaudefroyi</name>
    <dbReference type="NCBI Taxonomy" id="184978"/>
    <lineage>
        <taxon>Eukaryota</taxon>
        <taxon>Fungi</taxon>
        <taxon>Dikarya</taxon>
        <taxon>Ascomycota</taxon>
        <taxon>Pezizomycotina</taxon>
        <taxon>Dothideomycetes</taxon>
        <taxon>Pleosporomycetidae</taxon>
        <taxon>Pleosporales</taxon>
        <taxon>Pleosporineae</taxon>
        <taxon>Pleosporaceae</taxon>
        <taxon>Decorospora</taxon>
    </lineage>
</organism>
<protein>
    <submittedName>
        <fullName evidence="3">Glycoside hydrolase family 79 protein</fullName>
    </submittedName>
</protein>
<dbReference type="OrthoDB" id="2831684at2759"/>
<keyword evidence="3" id="KW-0378">Hydrolase</keyword>
<evidence type="ECO:0000313" key="4">
    <source>
        <dbReference type="Proteomes" id="UP000800040"/>
    </source>
</evidence>
<dbReference type="InterPro" id="IPR031728">
    <property type="entry name" value="GlcAase_C"/>
</dbReference>
<dbReference type="Pfam" id="PF16862">
    <property type="entry name" value="Glyco_hydro_79C"/>
    <property type="match status" value="1"/>
</dbReference>
<reference evidence="3" key="1">
    <citation type="submission" date="2020-01" db="EMBL/GenBank/DDBJ databases">
        <authorList>
            <consortium name="DOE Joint Genome Institute"/>
            <person name="Haridas S."/>
            <person name="Albert R."/>
            <person name="Binder M."/>
            <person name="Bloem J."/>
            <person name="Labutti K."/>
            <person name="Salamov A."/>
            <person name="Andreopoulos B."/>
            <person name="Baker S.E."/>
            <person name="Barry K."/>
            <person name="Bills G."/>
            <person name="Bluhm B.H."/>
            <person name="Cannon C."/>
            <person name="Castanera R."/>
            <person name="Culley D.E."/>
            <person name="Daum C."/>
            <person name="Ezra D."/>
            <person name="Gonzalez J.B."/>
            <person name="Henrissat B."/>
            <person name="Kuo A."/>
            <person name="Liang C."/>
            <person name="Lipzen A."/>
            <person name="Lutzoni F."/>
            <person name="Magnuson J."/>
            <person name="Mondo S."/>
            <person name="Nolan M."/>
            <person name="Ohm R."/>
            <person name="Pangilinan J."/>
            <person name="Park H.-J."/>
            <person name="Ramirez L."/>
            <person name="Alfaro M."/>
            <person name="Sun H."/>
            <person name="Tritt A."/>
            <person name="Yoshinaga Y."/>
            <person name="Zwiers L.-H."/>
            <person name="Turgeon B.G."/>
            <person name="Goodwin S.B."/>
            <person name="Spatafora J.W."/>
            <person name="Crous P.W."/>
            <person name="Grigoriev I.V."/>
        </authorList>
    </citation>
    <scope>NUCLEOTIDE SEQUENCE</scope>
    <source>
        <strain evidence="3">P77</strain>
    </source>
</reference>
<dbReference type="InterPro" id="IPR013780">
    <property type="entry name" value="Glyco_hydro_b"/>
</dbReference>
<feature type="domain" description="Beta-glucuronidase C-terminal" evidence="2">
    <location>
        <begin position="420"/>
        <end position="522"/>
    </location>
</feature>
<accession>A0A6A5JVW4</accession>
<sequence>MAPVRSIAAAALCGALRLSTASPCSVDQALGFSAPTDVPSEASDIVPHDFASFSWPAHWFADFAGNASHPNRFSMDILDLLAAKSGARPFIRVGGTSTDRVWFNASQEVNAINDFSASGSLTSNIGIPDWVYIGPSFFEGFLNFPNTPWSWQINMGKTYGQAGGLENAMEVARRVMHAVQDRLESFEIGNEPDIFWLVKHRPRNYTMAEYISEWNQYADAASESVLKGNQYGLEETRFFQGLTTTGDNEGWTAQDALEGGLDKNNHLRSLAMHHYDGGGQEWVRLGTSLMNHTSTAANVSSLDNAIEAAHNFDPYLPYILGETNSDSSNLNFTQVIGVFGSSLWLVDRIFLSMAANIQRMNLIQGTTFGYTAWVPVPVDDRDPYVRPPLYGQIFAADAIGQDSDIQVYPLPSSTWNFSTHAIYKSGKLAKYVLLNLDEWNSTTPYPRPKQRVQLDVPETVCEVSVERLTASGASADEGIKWAGMSWNYTDGRLVADGEHKAEKLKVKKGVVHLEIASTEAALVTLNEA</sequence>
<evidence type="ECO:0000256" key="1">
    <source>
        <dbReference type="SAM" id="SignalP"/>
    </source>
</evidence>
<dbReference type="PANTHER" id="PTHR36183">
    <property type="entry name" value="BETA-GLUCURONIDASE"/>
    <property type="match status" value="1"/>
</dbReference>
<keyword evidence="1" id="KW-0732">Signal</keyword>
<dbReference type="InterPro" id="IPR052974">
    <property type="entry name" value="GH79_Enzymes"/>
</dbReference>
<feature type="signal peptide" evidence="1">
    <location>
        <begin position="1"/>
        <end position="21"/>
    </location>
</feature>
<dbReference type="InterPro" id="IPR017853">
    <property type="entry name" value="GH"/>
</dbReference>
<dbReference type="EMBL" id="ML975529">
    <property type="protein sequence ID" value="KAF1828565.1"/>
    <property type="molecule type" value="Genomic_DNA"/>
</dbReference>
<dbReference type="Proteomes" id="UP000800040">
    <property type="component" value="Unassembled WGS sequence"/>
</dbReference>
<keyword evidence="4" id="KW-1185">Reference proteome</keyword>
<gene>
    <name evidence="3" type="ORF">BDW02DRAFT_615163</name>
</gene>
<proteinExistence type="predicted"/>
<evidence type="ECO:0000313" key="3">
    <source>
        <dbReference type="EMBL" id="KAF1828565.1"/>
    </source>
</evidence>
<dbReference type="Gene3D" id="2.60.40.1180">
    <property type="entry name" value="Golgi alpha-mannosidase II"/>
    <property type="match status" value="1"/>
</dbReference>
<dbReference type="SUPFAM" id="SSF51445">
    <property type="entry name" value="(Trans)glycosidases"/>
    <property type="match status" value="1"/>
</dbReference>
<feature type="chain" id="PRO_5025491358" evidence="1">
    <location>
        <begin position="22"/>
        <end position="528"/>
    </location>
</feature>
<dbReference type="GO" id="GO:0016787">
    <property type="term" value="F:hydrolase activity"/>
    <property type="evidence" value="ECO:0007669"/>
    <property type="project" value="UniProtKB-KW"/>
</dbReference>
<name>A0A6A5JVW4_9PLEO</name>